<dbReference type="PANTHER" id="PTHR10993">
    <property type="entry name" value="OCTANOYLTRANSFERASE"/>
    <property type="match status" value="1"/>
</dbReference>
<dbReference type="CDD" id="cd16444">
    <property type="entry name" value="LipB"/>
    <property type="match status" value="1"/>
</dbReference>
<evidence type="ECO:0000256" key="5">
    <source>
        <dbReference type="HAMAP-Rule" id="MF_00013"/>
    </source>
</evidence>
<feature type="domain" description="BPL/LPL catalytic" evidence="7">
    <location>
        <begin position="81"/>
        <end position="263"/>
    </location>
</feature>
<dbReference type="InterPro" id="IPR045864">
    <property type="entry name" value="aa-tRNA-synth_II/BPL/LPL"/>
</dbReference>
<organism evidence="8 9">
    <name type="scientific">Pseudoclavibacter endophyticus</name>
    <dbReference type="NCBI Taxonomy" id="1778590"/>
    <lineage>
        <taxon>Bacteria</taxon>
        <taxon>Bacillati</taxon>
        <taxon>Actinomycetota</taxon>
        <taxon>Actinomycetes</taxon>
        <taxon>Micrococcales</taxon>
        <taxon>Microbacteriaceae</taxon>
        <taxon>Pseudoclavibacter</taxon>
    </lineage>
</organism>
<evidence type="ECO:0000256" key="3">
    <source>
        <dbReference type="ARBA" id="ARBA00023315"/>
    </source>
</evidence>
<dbReference type="EC" id="2.3.1.181" evidence="5"/>
<dbReference type="NCBIfam" id="TIGR00214">
    <property type="entry name" value="lipB"/>
    <property type="match status" value="1"/>
</dbReference>
<comment type="similarity">
    <text evidence="5">Belongs to the LipB family.</text>
</comment>
<dbReference type="RefSeq" id="WP_158030118.1">
    <property type="nucleotide sequence ID" value="NZ_BMHG01000002.1"/>
</dbReference>
<comment type="pathway">
    <text evidence="1 5">Protein modification; protein lipoylation via endogenous pathway; protein N(6)-(lipoyl)lysine from octanoyl-[acyl-carrier-protein]: step 1/2.</text>
</comment>
<name>A0A6H9WM20_9MICO</name>
<evidence type="ECO:0000256" key="2">
    <source>
        <dbReference type="ARBA" id="ARBA00022679"/>
    </source>
</evidence>
<feature type="region of interest" description="Disordered" evidence="6">
    <location>
        <begin position="26"/>
        <end position="52"/>
    </location>
</feature>
<dbReference type="GO" id="GO:0033819">
    <property type="term" value="F:lipoyl(octanoyl) transferase activity"/>
    <property type="evidence" value="ECO:0007669"/>
    <property type="project" value="UniProtKB-EC"/>
</dbReference>
<feature type="active site" description="Acyl-thioester intermediate" evidence="5">
    <location>
        <position position="222"/>
    </location>
</feature>
<gene>
    <name evidence="5 8" type="primary">lipB</name>
    <name evidence="8" type="ORF">F8O04_14640</name>
</gene>
<keyword evidence="2 5" id="KW-0808">Transferase</keyword>
<dbReference type="PROSITE" id="PS01313">
    <property type="entry name" value="LIPB"/>
    <property type="match status" value="1"/>
</dbReference>
<keyword evidence="5" id="KW-0963">Cytoplasm</keyword>
<comment type="miscellaneous">
    <text evidence="5">In the reaction, the free carboxyl group of octanoic acid is attached via an amide linkage to the epsilon-amino group of a specific lysine residue of lipoyl domains of lipoate-dependent enzymes.</text>
</comment>
<evidence type="ECO:0000256" key="4">
    <source>
        <dbReference type="ARBA" id="ARBA00024732"/>
    </source>
</evidence>
<feature type="binding site" evidence="5">
    <location>
        <begin position="204"/>
        <end position="206"/>
    </location>
    <ligand>
        <name>substrate</name>
    </ligand>
</feature>
<comment type="caution">
    <text evidence="8">The sequence shown here is derived from an EMBL/GenBank/DDBJ whole genome shotgun (WGS) entry which is preliminary data.</text>
</comment>
<comment type="function">
    <text evidence="4 5">Catalyzes the transfer of endogenously produced octanoic acid from octanoyl-acyl-carrier-protein onto the lipoyl domains of lipoate-dependent enzymes. Lipoyl-ACP can also act as a substrate although octanoyl-ACP is likely to be the physiological substrate.</text>
</comment>
<dbReference type="InterPro" id="IPR020605">
    <property type="entry name" value="Octanoyltransferase_CS"/>
</dbReference>
<evidence type="ECO:0000259" key="7">
    <source>
        <dbReference type="PROSITE" id="PS51733"/>
    </source>
</evidence>
<evidence type="ECO:0000313" key="9">
    <source>
        <dbReference type="Proteomes" id="UP000431744"/>
    </source>
</evidence>
<dbReference type="Proteomes" id="UP000431744">
    <property type="component" value="Unassembled WGS sequence"/>
</dbReference>
<keyword evidence="3 5" id="KW-0012">Acyltransferase</keyword>
<dbReference type="UniPathway" id="UPA00538">
    <property type="reaction ID" value="UER00592"/>
</dbReference>
<dbReference type="Gene3D" id="3.30.930.10">
    <property type="entry name" value="Bira Bifunctional Protein, Domain 2"/>
    <property type="match status" value="1"/>
</dbReference>
<dbReference type="OrthoDB" id="9787061at2"/>
<feature type="binding site" evidence="5">
    <location>
        <begin position="119"/>
        <end position="126"/>
    </location>
    <ligand>
        <name>substrate</name>
    </ligand>
</feature>
<feature type="compositionally biased region" description="Low complexity" evidence="6">
    <location>
        <begin position="26"/>
        <end position="40"/>
    </location>
</feature>
<evidence type="ECO:0000313" key="8">
    <source>
        <dbReference type="EMBL" id="KAB1646952.1"/>
    </source>
</evidence>
<proteinExistence type="inferred from homology"/>
<dbReference type="EMBL" id="WBJY01000004">
    <property type="protein sequence ID" value="KAB1646952.1"/>
    <property type="molecule type" value="Genomic_DNA"/>
</dbReference>
<comment type="catalytic activity">
    <reaction evidence="5">
        <text>octanoyl-[ACP] + L-lysyl-[protein] = N(6)-octanoyl-L-lysyl-[protein] + holo-[ACP] + H(+)</text>
        <dbReference type="Rhea" id="RHEA:17665"/>
        <dbReference type="Rhea" id="RHEA-COMP:9636"/>
        <dbReference type="Rhea" id="RHEA-COMP:9685"/>
        <dbReference type="Rhea" id="RHEA-COMP:9752"/>
        <dbReference type="Rhea" id="RHEA-COMP:9928"/>
        <dbReference type="ChEBI" id="CHEBI:15378"/>
        <dbReference type="ChEBI" id="CHEBI:29969"/>
        <dbReference type="ChEBI" id="CHEBI:64479"/>
        <dbReference type="ChEBI" id="CHEBI:78463"/>
        <dbReference type="ChEBI" id="CHEBI:78809"/>
        <dbReference type="EC" id="2.3.1.181"/>
    </reaction>
</comment>
<keyword evidence="9" id="KW-1185">Reference proteome</keyword>
<evidence type="ECO:0000256" key="6">
    <source>
        <dbReference type="SAM" id="MobiDB-lite"/>
    </source>
</evidence>
<dbReference type="HAMAP" id="MF_00013">
    <property type="entry name" value="LipB"/>
    <property type="match status" value="1"/>
</dbReference>
<protein>
    <recommendedName>
        <fullName evidence="5">Octanoyltransferase</fullName>
        <ecNumber evidence="5">2.3.1.181</ecNumber>
    </recommendedName>
    <alternativeName>
        <fullName evidence="5">Lipoate-protein ligase B</fullName>
    </alternativeName>
    <alternativeName>
        <fullName evidence="5">Lipoyl/octanoyl transferase</fullName>
    </alternativeName>
    <alternativeName>
        <fullName evidence="5">Octanoyl-[acyl-carrier-protein]-protein N-octanoyltransferase</fullName>
    </alternativeName>
</protein>
<dbReference type="NCBIfam" id="NF010925">
    <property type="entry name" value="PRK14345.1"/>
    <property type="match status" value="1"/>
</dbReference>
<reference evidence="8 9" key="1">
    <citation type="submission" date="2019-09" db="EMBL/GenBank/DDBJ databases">
        <title>Phylogeny of genus Pseudoclavibacter and closely related genus.</title>
        <authorList>
            <person name="Li Y."/>
        </authorList>
    </citation>
    <scope>NUCLEOTIDE SEQUENCE [LARGE SCALE GENOMIC DNA]</scope>
    <source>
        <strain evidence="8 9">EGI 60007</strain>
    </source>
</reference>
<comment type="subcellular location">
    <subcellularLocation>
        <location evidence="5">Cytoplasm</location>
    </subcellularLocation>
</comment>
<dbReference type="PROSITE" id="PS51733">
    <property type="entry name" value="BPL_LPL_CATALYTIC"/>
    <property type="match status" value="1"/>
</dbReference>
<dbReference type="InterPro" id="IPR000544">
    <property type="entry name" value="Octanoyltransferase"/>
</dbReference>
<dbReference type="PANTHER" id="PTHR10993:SF7">
    <property type="entry name" value="LIPOYLTRANSFERASE 2, MITOCHONDRIAL-RELATED"/>
    <property type="match status" value="1"/>
</dbReference>
<dbReference type="GO" id="GO:0009249">
    <property type="term" value="P:protein lipoylation"/>
    <property type="evidence" value="ECO:0007669"/>
    <property type="project" value="InterPro"/>
</dbReference>
<accession>A0A6H9WM20</accession>
<dbReference type="GO" id="GO:0005737">
    <property type="term" value="C:cytoplasm"/>
    <property type="evidence" value="ECO:0007669"/>
    <property type="project" value="UniProtKB-SubCell"/>
</dbReference>
<dbReference type="Pfam" id="PF21948">
    <property type="entry name" value="LplA-B_cat"/>
    <property type="match status" value="1"/>
</dbReference>
<feature type="site" description="Lowers pKa of active site Cys" evidence="5">
    <location>
        <position position="188"/>
    </location>
</feature>
<feature type="binding site" evidence="5">
    <location>
        <begin position="191"/>
        <end position="193"/>
    </location>
    <ligand>
        <name>substrate</name>
    </ligand>
</feature>
<evidence type="ECO:0000256" key="1">
    <source>
        <dbReference type="ARBA" id="ARBA00004821"/>
    </source>
</evidence>
<dbReference type="InterPro" id="IPR004143">
    <property type="entry name" value="BPL_LPL_catalytic"/>
</dbReference>
<dbReference type="SUPFAM" id="SSF55681">
    <property type="entry name" value="Class II aaRS and biotin synthetases"/>
    <property type="match status" value="1"/>
</dbReference>
<sequence length="296" mass="30135">MQFELHALGRVGTAFAASGAAASRSAASTSAASGTAAPGTYSRRDAAPLPPVDDLLRPDGIVDYRAGLALQEVLRGESVAGDRGPTLLLLEHTPVYTAGRSADEDEYPYDGTEVVPIDRGGRVTWHGPGQLVAYLIGRLAAPFDAAGLVRDLEASLIEAIAGSGVESSAVKGRPGVWCPSDARGPARKIAAIGLSVRRGVTMHGVALNCSNDLRPFGTIVPCGISDAGVTSITEERRGGEAVTPVAVAPVLAEAIERRVAWRYATATAGSAGAADAVEVAGAAEVADAATREEAAA</sequence>
<dbReference type="AlphaFoldDB" id="A0A6H9WM20"/>